<organism evidence="1 2">
    <name type="scientific">Carnegiea gigantea</name>
    <dbReference type="NCBI Taxonomy" id="171969"/>
    <lineage>
        <taxon>Eukaryota</taxon>
        <taxon>Viridiplantae</taxon>
        <taxon>Streptophyta</taxon>
        <taxon>Embryophyta</taxon>
        <taxon>Tracheophyta</taxon>
        <taxon>Spermatophyta</taxon>
        <taxon>Magnoliopsida</taxon>
        <taxon>eudicotyledons</taxon>
        <taxon>Gunneridae</taxon>
        <taxon>Pentapetalae</taxon>
        <taxon>Caryophyllales</taxon>
        <taxon>Cactineae</taxon>
        <taxon>Cactaceae</taxon>
        <taxon>Cactoideae</taxon>
        <taxon>Echinocereeae</taxon>
        <taxon>Carnegiea</taxon>
    </lineage>
</organism>
<gene>
    <name evidence="1" type="ORF">Cgig2_011752</name>
</gene>
<sequence length="161" mass="17807">MFSKEDHAVLASIDQQQGIGKPRVIGKIVGGVISTVLIVVTFSRNESRRCCCGRRWWREIATCLCVMGVELKEGGYEKVTYVGGSRKCIVVKEGTGPEEMRRMVTEITGRLPCSPNGIEKLTLVNRAFKWVNPLLVQKLVPDCNSLSECSRGSHRIGVVVN</sequence>
<evidence type="ECO:0000313" key="1">
    <source>
        <dbReference type="EMBL" id="KAJ8426320.1"/>
    </source>
</evidence>
<accession>A0A9Q1JNK1</accession>
<comment type="caution">
    <text evidence="1">The sequence shown here is derived from an EMBL/GenBank/DDBJ whole genome shotgun (WGS) entry which is preliminary data.</text>
</comment>
<keyword evidence="2" id="KW-1185">Reference proteome</keyword>
<evidence type="ECO:0000313" key="2">
    <source>
        <dbReference type="Proteomes" id="UP001153076"/>
    </source>
</evidence>
<proteinExistence type="predicted"/>
<dbReference type="AlphaFoldDB" id="A0A9Q1JNK1"/>
<protein>
    <submittedName>
        <fullName evidence="1">Uncharacterized protein</fullName>
    </submittedName>
</protein>
<reference evidence="1" key="1">
    <citation type="submission" date="2022-04" db="EMBL/GenBank/DDBJ databases">
        <title>Carnegiea gigantea Genome sequencing and assembly v2.</title>
        <authorList>
            <person name="Copetti D."/>
            <person name="Sanderson M.J."/>
            <person name="Burquez A."/>
            <person name="Wojciechowski M.F."/>
        </authorList>
    </citation>
    <scope>NUCLEOTIDE SEQUENCE</scope>
    <source>
        <strain evidence="1">SGP5-SGP5p</strain>
        <tissue evidence="1">Aerial part</tissue>
    </source>
</reference>
<dbReference type="Proteomes" id="UP001153076">
    <property type="component" value="Unassembled WGS sequence"/>
</dbReference>
<name>A0A9Q1JNK1_9CARY</name>
<dbReference type="EMBL" id="JAKOGI010001312">
    <property type="protein sequence ID" value="KAJ8426320.1"/>
    <property type="molecule type" value="Genomic_DNA"/>
</dbReference>